<gene>
    <name evidence="6" type="ORF">BS50DRAFT_553370</name>
</gene>
<dbReference type="GO" id="GO:0008270">
    <property type="term" value="F:zinc ion binding"/>
    <property type="evidence" value="ECO:0007669"/>
    <property type="project" value="UniProtKB-KW"/>
</dbReference>
<dbReference type="OrthoDB" id="341421at2759"/>
<evidence type="ECO:0000256" key="4">
    <source>
        <dbReference type="PROSITE-ProRule" id="PRU00134"/>
    </source>
</evidence>
<feature type="domain" description="MYND-type" evidence="5">
    <location>
        <begin position="224"/>
        <end position="266"/>
    </location>
</feature>
<sequence>MGAWGYDLFQSDHDFDIIDDLEQESGLRKLAADTLATAGRTSEEDKASICLTMYAPMCSDPELVKRHLESGVLTKLVKSREEKLLSYPGMFSVFNWTSHDPCYVYVLLGACAMTLGCRLSDSYLNLLKKVYTEGGLMPGALRQIRKALFGPNGFKNGEPYDFESKDLIETANSQDERPASNGANGFIFMNVPSPGGLFNTGMGDSRSSKVIAELRAIHNKANACGGCGAKHGDGSQPLLACSNCKHRKYCGVKCQKDHWKIHKKACQPLQE</sequence>
<dbReference type="PROSITE" id="PS01360">
    <property type="entry name" value="ZF_MYND_1"/>
    <property type="match status" value="1"/>
</dbReference>
<evidence type="ECO:0000256" key="1">
    <source>
        <dbReference type="ARBA" id="ARBA00022723"/>
    </source>
</evidence>
<dbReference type="AlphaFoldDB" id="A0A2T2NPN3"/>
<evidence type="ECO:0000259" key="5">
    <source>
        <dbReference type="PROSITE" id="PS50865"/>
    </source>
</evidence>
<evidence type="ECO:0000313" key="7">
    <source>
        <dbReference type="Proteomes" id="UP000240883"/>
    </source>
</evidence>
<dbReference type="PROSITE" id="PS50865">
    <property type="entry name" value="ZF_MYND_2"/>
    <property type="match status" value="1"/>
</dbReference>
<dbReference type="EMBL" id="KZ678135">
    <property type="protein sequence ID" value="PSN67374.1"/>
    <property type="molecule type" value="Genomic_DNA"/>
</dbReference>
<keyword evidence="3" id="KW-0862">Zinc</keyword>
<evidence type="ECO:0000256" key="2">
    <source>
        <dbReference type="ARBA" id="ARBA00022771"/>
    </source>
</evidence>
<dbReference type="STRING" id="1448308.A0A2T2NPN3"/>
<name>A0A2T2NPN3_CORCC</name>
<protein>
    <recommendedName>
        <fullName evidence="5">MYND-type domain-containing protein</fullName>
    </recommendedName>
</protein>
<dbReference type="Proteomes" id="UP000240883">
    <property type="component" value="Unassembled WGS sequence"/>
</dbReference>
<keyword evidence="2 4" id="KW-0863">Zinc-finger</keyword>
<evidence type="ECO:0000256" key="3">
    <source>
        <dbReference type="ARBA" id="ARBA00022833"/>
    </source>
</evidence>
<evidence type="ECO:0000313" key="6">
    <source>
        <dbReference type="EMBL" id="PSN67374.1"/>
    </source>
</evidence>
<keyword evidence="1" id="KW-0479">Metal-binding</keyword>
<reference evidence="6 7" key="1">
    <citation type="journal article" date="2018" name="Front. Microbiol.">
        <title>Genome-Wide Analysis of Corynespora cassiicola Leaf Fall Disease Putative Effectors.</title>
        <authorList>
            <person name="Lopez D."/>
            <person name="Ribeiro S."/>
            <person name="Label P."/>
            <person name="Fumanal B."/>
            <person name="Venisse J.S."/>
            <person name="Kohler A."/>
            <person name="de Oliveira R.R."/>
            <person name="Labutti K."/>
            <person name="Lipzen A."/>
            <person name="Lail K."/>
            <person name="Bauer D."/>
            <person name="Ohm R.A."/>
            <person name="Barry K.W."/>
            <person name="Spatafora J."/>
            <person name="Grigoriev I.V."/>
            <person name="Martin F.M."/>
            <person name="Pujade-Renaud V."/>
        </authorList>
    </citation>
    <scope>NUCLEOTIDE SEQUENCE [LARGE SCALE GENOMIC DNA]</scope>
    <source>
        <strain evidence="6 7">Philippines</strain>
    </source>
</reference>
<dbReference type="Gene3D" id="6.10.140.2220">
    <property type="match status" value="1"/>
</dbReference>
<dbReference type="SUPFAM" id="SSF144232">
    <property type="entry name" value="HIT/MYND zinc finger-like"/>
    <property type="match status" value="1"/>
</dbReference>
<keyword evidence="7" id="KW-1185">Reference proteome</keyword>
<accession>A0A2T2NPN3</accession>
<dbReference type="InterPro" id="IPR002893">
    <property type="entry name" value="Znf_MYND"/>
</dbReference>
<dbReference type="Pfam" id="PF01753">
    <property type="entry name" value="zf-MYND"/>
    <property type="match status" value="1"/>
</dbReference>
<organism evidence="6 7">
    <name type="scientific">Corynespora cassiicola Philippines</name>
    <dbReference type="NCBI Taxonomy" id="1448308"/>
    <lineage>
        <taxon>Eukaryota</taxon>
        <taxon>Fungi</taxon>
        <taxon>Dikarya</taxon>
        <taxon>Ascomycota</taxon>
        <taxon>Pezizomycotina</taxon>
        <taxon>Dothideomycetes</taxon>
        <taxon>Pleosporomycetidae</taxon>
        <taxon>Pleosporales</taxon>
        <taxon>Corynesporascaceae</taxon>
        <taxon>Corynespora</taxon>
    </lineage>
</organism>
<proteinExistence type="predicted"/>